<dbReference type="PROSITE" id="PS51819">
    <property type="entry name" value="VOC"/>
    <property type="match status" value="1"/>
</dbReference>
<dbReference type="EMBL" id="CP047045">
    <property type="protein sequence ID" value="QGZ96281.1"/>
    <property type="molecule type" value="Genomic_DNA"/>
</dbReference>
<name>A0A6I6MQ41_9CAUL</name>
<sequence>MRLNQVTAATTDLDASIAFYRLLGLKLIVKSTHYARFELPRGEATFSLHLTEGPIPRENAPQLYFEVLDVDFEIRRLKLAGVAIKREAMAQSWLWYEAWLRDPAGNAICIYHAGDARRYPPWRIDAPPSENTLHLVIRDGEKWALVKHEGGAETWRALQDRYGDYNASLGPFDLFSLLAMLETEWPDLFLAHDQAIRAFAVSDATELEL</sequence>
<feature type="domain" description="VOC" evidence="1">
    <location>
        <begin position="2"/>
        <end position="113"/>
    </location>
</feature>
<dbReference type="SUPFAM" id="SSF54593">
    <property type="entry name" value="Glyoxalase/Bleomycin resistance protein/Dihydroxybiphenyl dioxygenase"/>
    <property type="match status" value="1"/>
</dbReference>
<accession>A0A6I6MQ41</accession>
<gene>
    <name evidence="2" type="ORF">DSM104635_03139</name>
</gene>
<reference evidence="3" key="1">
    <citation type="submission" date="2019-12" db="EMBL/GenBank/DDBJ databases">
        <title>Complete genome of Terracaulis silvestris 0127_4.</title>
        <authorList>
            <person name="Vieira S."/>
            <person name="Riedel T."/>
            <person name="Sproer C."/>
            <person name="Pascual J."/>
            <person name="Boedeker C."/>
            <person name="Overmann J."/>
        </authorList>
    </citation>
    <scope>NUCLEOTIDE SEQUENCE [LARGE SCALE GENOMIC DNA]</scope>
    <source>
        <strain evidence="3">0127_4</strain>
    </source>
</reference>
<dbReference type="GO" id="GO:0016829">
    <property type="term" value="F:lyase activity"/>
    <property type="evidence" value="ECO:0007669"/>
    <property type="project" value="UniProtKB-KW"/>
</dbReference>
<dbReference type="InterPro" id="IPR029068">
    <property type="entry name" value="Glyas_Bleomycin-R_OHBP_Dase"/>
</dbReference>
<keyword evidence="2" id="KW-0456">Lyase</keyword>
<proteinExistence type="predicted"/>
<organism evidence="2 3">
    <name type="scientific">Terricaulis silvestris</name>
    <dbReference type="NCBI Taxonomy" id="2686094"/>
    <lineage>
        <taxon>Bacteria</taxon>
        <taxon>Pseudomonadati</taxon>
        <taxon>Pseudomonadota</taxon>
        <taxon>Alphaproteobacteria</taxon>
        <taxon>Caulobacterales</taxon>
        <taxon>Caulobacteraceae</taxon>
        <taxon>Terricaulis</taxon>
    </lineage>
</organism>
<dbReference type="Proteomes" id="UP000431269">
    <property type="component" value="Chromosome"/>
</dbReference>
<protein>
    <submittedName>
        <fullName evidence="2">Putative enzyme related to lactoylglutathione lyase</fullName>
    </submittedName>
</protein>
<keyword evidence="3" id="KW-1185">Reference proteome</keyword>
<dbReference type="Pfam" id="PF00903">
    <property type="entry name" value="Glyoxalase"/>
    <property type="match status" value="1"/>
</dbReference>
<evidence type="ECO:0000259" key="1">
    <source>
        <dbReference type="PROSITE" id="PS51819"/>
    </source>
</evidence>
<evidence type="ECO:0000313" key="2">
    <source>
        <dbReference type="EMBL" id="QGZ96281.1"/>
    </source>
</evidence>
<dbReference type="AlphaFoldDB" id="A0A6I6MQ41"/>
<dbReference type="InterPro" id="IPR037523">
    <property type="entry name" value="VOC_core"/>
</dbReference>
<dbReference type="InterPro" id="IPR004360">
    <property type="entry name" value="Glyas_Fos-R_dOase_dom"/>
</dbReference>
<dbReference type="KEGG" id="tsv:DSM104635_03139"/>
<dbReference type="Gene3D" id="3.10.180.10">
    <property type="entry name" value="2,3-Dihydroxybiphenyl 1,2-Dioxygenase, domain 1"/>
    <property type="match status" value="1"/>
</dbReference>
<evidence type="ECO:0000313" key="3">
    <source>
        <dbReference type="Proteomes" id="UP000431269"/>
    </source>
</evidence>